<feature type="transmembrane region" description="Helical" evidence="1">
    <location>
        <begin position="94"/>
        <end position="114"/>
    </location>
</feature>
<organism evidence="2 3">
    <name type="scientific">Steinernema hermaphroditum</name>
    <dbReference type="NCBI Taxonomy" id="289476"/>
    <lineage>
        <taxon>Eukaryota</taxon>
        <taxon>Metazoa</taxon>
        <taxon>Ecdysozoa</taxon>
        <taxon>Nematoda</taxon>
        <taxon>Chromadorea</taxon>
        <taxon>Rhabditida</taxon>
        <taxon>Tylenchina</taxon>
        <taxon>Panagrolaimomorpha</taxon>
        <taxon>Strongyloidoidea</taxon>
        <taxon>Steinernematidae</taxon>
        <taxon>Steinernema</taxon>
    </lineage>
</organism>
<reference evidence="2" key="1">
    <citation type="submission" date="2023-06" db="EMBL/GenBank/DDBJ databases">
        <title>Genomic analysis of the entomopathogenic nematode Steinernema hermaphroditum.</title>
        <authorList>
            <person name="Schwarz E.M."/>
            <person name="Heppert J.K."/>
            <person name="Baniya A."/>
            <person name="Schwartz H.T."/>
            <person name="Tan C.-H."/>
            <person name="Antoshechkin I."/>
            <person name="Sternberg P.W."/>
            <person name="Goodrich-Blair H."/>
            <person name="Dillman A.R."/>
        </authorList>
    </citation>
    <scope>NUCLEOTIDE SEQUENCE</scope>
    <source>
        <strain evidence="2">PS9179</strain>
        <tissue evidence="2">Whole animal</tissue>
    </source>
</reference>
<keyword evidence="1" id="KW-0472">Membrane</keyword>
<feature type="transmembrane region" description="Helical" evidence="1">
    <location>
        <begin position="135"/>
        <end position="155"/>
    </location>
</feature>
<dbReference type="AlphaFoldDB" id="A0AA39H0A7"/>
<sequence>MTVLASTPIFKAGRMLSKLEFDPDGLSRTSENIALGILTYMVLLLKAIEFERSYGTVHRRTLLAAVLGFELSALVFMSSIQVLFLLFIDIKARMVAFLCAWLAQFVLACGWFIQRIYVIYDCFEHDESHREDDEVLRSITTIMGTMAVGSFAVVANVAGTNWSFVTVHSVVWLTYFLYLSAEILHWCIYLAVNLNFASQRLRPLYHPSRLLGMLSLLKFPGRLLAVAVTVVIASRVALIQGDNEHHLIIIFRAIIFVSGALGHTFMFTTNPKDYRDGGVVHDHVQCYQTGCPYPTDGAL</sequence>
<evidence type="ECO:0000313" key="2">
    <source>
        <dbReference type="EMBL" id="KAK0395382.1"/>
    </source>
</evidence>
<comment type="caution">
    <text evidence="2">The sequence shown here is derived from an EMBL/GenBank/DDBJ whole genome shotgun (WGS) entry which is preliminary data.</text>
</comment>
<evidence type="ECO:0000256" key="1">
    <source>
        <dbReference type="SAM" id="Phobius"/>
    </source>
</evidence>
<feature type="transmembrane region" description="Helical" evidence="1">
    <location>
        <begin position="33"/>
        <end position="50"/>
    </location>
</feature>
<feature type="transmembrane region" description="Helical" evidence="1">
    <location>
        <begin position="62"/>
        <end position="88"/>
    </location>
</feature>
<feature type="transmembrane region" description="Helical" evidence="1">
    <location>
        <begin position="219"/>
        <end position="239"/>
    </location>
</feature>
<accession>A0AA39H0A7</accession>
<feature type="transmembrane region" description="Helical" evidence="1">
    <location>
        <begin position="245"/>
        <end position="267"/>
    </location>
</feature>
<gene>
    <name evidence="2" type="ORF">QR680_001252</name>
</gene>
<proteinExistence type="predicted"/>
<keyword evidence="1" id="KW-1133">Transmembrane helix</keyword>
<keyword evidence="3" id="KW-1185">Reference proteome</keyword>
<name>A0AA39H0A7_9BILA</name>
<dbReference type="EMBL" id="JAUCMV010000005">
    <property type="protein sequence ID" value="KAK0395382.1"/>
    <property type="molecule type" value="Genomic_DNA"/>
</dbReference>
<protein>
    <submittedName>
        <fullName evidence="2">Uncharacterized protein</fullName>
    </submittedName>
</protein>
<feature type="transmembrane region" description="Helical" evidence="1">
    <location>
        <begin position="175"/>
        <end position="198"/>
    </location>
</feature>
<dbReference type="Proteomes" id="UP001175271">
    <property type="component" value="Unassembled WGS sequence"/>
</dbReference>
<keyword evidence="1" id="KW-0812">Transmembrane</keyword>
<evidence type="ECO:0000313" key="3">
    <source>
        <dbReference type="Proteomes" id="UP001175271"/>
    </source>
</evidence>